<evidence type="ECO:0000256" key="1">
    <source>
        <dbReference type="SAM" id="MobiDB-lite"/>
    </source>
</evidence>
<feature type="compositionally biased region" description="Basic and acidic residues" evidence="1">
    <location>
        <begin position="2110"/>
        <end position="2119"/>
    </location>
</feature>
<evidence type="ECO:0000313" key="2">
    <source>
        <dbReference type="EMBL" id="GMH50506.1"/>
    </source>
</evidence>
<protein>
    <submittedName>
        <fullName evidence="2">Uncharacterized protein</fullName>
    </submittedName>
</protein>
<feature type="compositionally biased region" description="Low complexity" evidence="1">
    <location>
        <begin position="129"/>
        <end position="142"/>
    </location>
</feature>
<gene>
    <name evidence="2" type="ORF">TrRE_jg12197</name>
</gene>
<feature type="region of interest" description="Disordered" evidence="1">
    <location>
        <begin position="2706"/>
        <end position="2731"/>
    </location>
</feature>
<organism evidence="2 3">
    <name type="scientific">Triparma retinervis</name>
    <dbReference type="NCBI Taxonomy" id="2557542"/>
    <lineage>
        <taxon>Eukaryota</taxon>
        <taxon>Sar</taxon>
        <taxon>Stramenopiles</taxon>
        <taxon>Ochrophyta</taxon>
        <taxon>Bolidophyceae</taxon>
        <taxon>Parmales</taxon>
        <taxon>Triparmaceae</taxon>
        <taxon>Triparma</taxon>
    </lineage>
</organism>
<keyword evidence="3" id="KW-1185">Reference proteome</keyword>
<dbReference type="PANTHER" id="PTHR33487">
    <property type="entry name" value="CILIA- AND FLAGELLA-ASSOCIATED PROTEIN 54"/>
    <property type="match status" value="1"/>
</dbReference>
<reference evidence="2" key="1">
    <citation type="submission" date="2022-07" db="EMBL/GenBank/DDBJ databases">
        <title>Genome analysis of Parmales, a sister group of diatoms, reveals the evolutionary specialization of diatoms from phago-mixotrophs to photoautotrophs.</title>
        <authorList>
            <person name="Ban H."/>
            <person name="Sato S."/>
            <person name="Yoshikawa S."/>
            <person name="Kazumasa Y."/>
            <person name="Nakamura Y."/>
            <person name="Ichinomiya M."/>
            <person name="Saitoh K."/>
            <person name="Sato N."/>
            <person name="Blanc-Mathieu R."/>
            <person name="Endo H."/>
            <person name="Kuwata A."/>
            <person name="Ogata H."/>
        </authorList>
    </citation>
    <scope>NUCLEOTIDE SEQUENCE</scope>
</reference>
<dbReference type="EMBL" id="BRXZ01001949">
    <property type="protein sequence ID" value="GMH50506.1"/>
    <property type="molecule type" value="Genomic_DNA"/>
</dbReference>
<sequence length="2873" mass="313349">EAKAALERAIVKVATLRAEEEQDPPLPLAVENLLSAAEKDCARLKFKYAVIFPSTDSNPEATPSTKEGIAEMLRSIVKIEADYPKALVETLVDYNSRHLNSAVTETVPVLSGLIEYITDVLENTDVPEPEATSPRSEAASPRSPREPHDGEEEGETPDAAAAAVEEEAELPLSLSQQFLAGMPVTVLTSLAKEMYRLKLPSLFAIVLSYCNDFFKSRNEHSMEVAFALNNNLPPPPSNEKTNLKNVVTNATTYEAIDADTIKVIETEIELLRTLDELERWKPKVEPPPEEAKEGEEGAGQEDEPPEVLRPDLLSTQVLLDNPEPELTILELSDISLPMELYINVVDVLDRCAKQRGTGPVLKQRPDFLTDAILRIFNPYTAQLIKTIEETGDSGELNPTILKTAVKALLVINSLMVSLDVDDVLLRAEVGLRLSLLLADFVEDERRAISVLRSTLAFVETRRAELIDPSLHQPVYSDDTAALTRASITTDVDDLSAMQGRERLGAFAYAGQGVFGAGSQLDPTNLAIASIHADLFITACRVELKLGRDVTESHGVHVEKLKLKRKKEKLAASKVAQQDAKKKPQKKASAGGLATTANSVNTTNVGGASGTMTATNTMAGTLGVTAAGQIIDASVSYCQFTESVLLTECKKNCYQRALLQIEMSTSRRDVDVAEMEALLEDAKGLLEEAKMKEDGLLASVADMQEDSYSKPVRGRCPPNPSVLSRSHNSITVAVRPFELVGPKHSKLPAIHHIKLFGKPSGAGTDVSLNNVDFSGTGVSVPFDPKSKTAPPITVTGLPTNDSYVFAIAAFDENDDIIGTVGKMCDPVETLNPFPLPLLWGYLAQRSLELGCLNVATDASAVVVNGVLHRLAEGHHSDLKRGWEAKPANGISMRPSIVDRMPDAVVQTFVKAVCIWVDSREPPDGSIGGQVETLKTIKIMQLAAAAAAIADDAQLVKAVVWRGYHLMLPVFGLDSIDPYTIQALFLLQQVMLVVPKEKWDTSMHSVFACLSYQIGKGGSGLAEIEAVKVALFGSNGTTDKEVEEGKEVSDESAEADDDAIISYTTAEQKSLFDVWQDFRAFSSLPDASFIDAVSIPPPVPPQPELDEEGNEIKTSEDTKLDRMGEFRINRDVGSKLSEDPGAAMELLNDTFGVYHEKYLKFWCMVCKQAIQAGSIDVVSGWIRNIWVKRSGASELVLSVLEKESTGWPEYVRENEAINDEENEEVEAPPSPSKTKKMGSSLAMTGGSLGGNEEGEESGPESTTPGPDDKEMLMNLGDIEAYKAFIDLNDALLFGKDYLDDERSKETGINGLLSAAKAAGLTAVVVSLSPSFADGVATDLAIEIEDVDMQQDKDEQEALLDTDLVERREVLLQRAEEGVVPGDDEEEEDPVPFVLDNRICAIQAVRSAMFRFGSAAWRSRCARAWTKLSYHCMHMFNLATCANMTPHLFSRDVISDREIRLSAEPWNNCSSYLLDMLEILGMSHQKDEEEEEDNAGGPGMGLTGTLAPVGLGFHDDNGIDTHAIDVDWICQYVIYSLKALCCARQWQALVDLGRRLNRVTNNRAAKESFPLIIFAQQRLVVRATRKFESRVADRDKFVREFEEEQAKKPKRRYRVASKVEKTDEERAFDKGRIKLENKVSDARGELRIHEQRLVDIQGEDENVKKALSGAVEGLRAGRHAMMKFIHVKDDPSVDNESAIRGILTSYNRTIALLRDKRETESLVEALGDVGDFMMTLGRVEEANKSWCDGIDALFNTLDAYKHWREVLTGLGGEKTEGINHAKIVEELGPEMCLVGGVLLGKLAKFCCKDDEDRRLEHCLMAAELFRAPFSLGLPHPQRLCDFASYQASQFLIGRNLFCDERKLDCSTLCMSLAEVAEVLVQNSLPALALPSICLREYLCRYKNFSIDGLVKARLQKVEACVDAGFVADGLSALAGVITGSGLPRVLGGYAGEIKGAGGDSDEDTREGLNFYGMKEFKNSLSVHDEGNRGAISWLLGRSGGEEETEEGAGVVFGLGAGEAGVNSEVKDLYGEEVIEKLVIARVKCILKLSENPKLPVIATAEDGGVAEEVNFEGLYEEMVKTARGMSASLLSKVMKKIARSAERGSGGGEEMGEEKKDGEEGVRSGLATVEDIRKAVCCITFKAQMEVRARKYKSARKLASSCLALMTRCSEGGMDLRDDIVIGGGNENVIKVGIDSKQWLECRHILASCALFQGRLEDCRDICEAGCSEGREVREGVWTRRLKLLAVHSAVQMGWAEAEGEVKLLCGEYMEADSRRFGYVNALLAYVGILEQKALQLPALSAADVFTEVRKMLVDAESIVIGMAGEGGWIGNCPLTYSDVRTNEMGATVMAPLSTALAEREFGEGFTAKVDVGDEVCPTPLSNLYLESVRHLAYLRYRVSKAYSDAVPKAIAVDVNSLGEDFEMMLEEDKEDLMKVSLRKAELGLSTLRHVGVVHPSVRGGILLQVGLGRMWMALKGSGSLGDAREALEGALTVFWESGGFDRPMMRSACLHLVNLYGNIGGGGEEQLKVAIHWLMKAASLAGLDKKLKCDVDGLVGAMDMTGIAEDVGDCVRQEIGDGVVEGRGLICWFLSALRERDFVPCNDGLASEVVKVHSALWKRVGGYREEVCCGREELMLKTEDVEVEVEGGEEGETRVEKSVSVEVKNSLVCAQWYDADGDDLVLDDTQSSGESELHPYVNLMMVVGCGESEDGGGGGKGGKGGKDKKVKKGAEEETEGVDVVKKMAEKFGEEVGPLLICQAEVRVKSKEVAAMKDRASEMRSRLEMFHQLKGSDGVNPPEGLSVSFVKFIKDMLELMGRGAPGGEGEVLDGDGDMLVLPLNVESLVLLEGFFDLEGGCCSQSVEYAYMLRDAFFKKE</sequence>
<dbReference type="PANTHER" id="PTHR33487:SF1">
    <property type="entry name" value="CILIA- AND FLAGELLA-ASSOCIATED PROTEIN 54"/>
    <property type="match status" value="1"/>
</dbReference>
<feature type="compositionally biased region" description="Acidic residues" evidence="1">
    <location>
        <begin position="296"/>
        <end position="305"/>
    </location>
</feature>
<feature type="compositionally biased region" description="Basic and acidic residues" evidence="1">
    <location>
        <begin position="2718"/>
        <end position="2729"/>
    </location>
</feature>
<feature type="compositionally biased region" description="Basic and acidic residues" evidence="1">
    <location>
        <begin position="281"/>
        <end position="295"/>
    </location>
</feature>
<feature type="region of interest" description="Disordered" evidence="1">
    <location>
        <begin position="2097"/>
        <end position="2119"/>
    </location>
</feature>
<dbReference type="GO" id="GO:0060271">
    <property type="term" value="P:cilium assembly"/>
    <property type="evidence" value="ECO:0007669"/>
    <property type="project" value="TreeGrafter"/>
</dbReference>
<name>A0A9W6ZDZ2_9STRA</name>
<comment type="caution">
    <text evidence="2">The sequence shown here is derived from an EMBL/GenBank/DDBJ whole genome shotgun (WGS) entry which is preliminary data.</text>
</comment>
<accession>A0A9W6ZDZ2</accession>
<feature type="compositionally biased region" description="Acidic residues" evidence="1">
    <location>
        <begin position="1214"/>
        <end position="1224"/>
    </location>
</feature>
<feature type="region of interest" description="Disordered" evidence="1">
    <location>
        <begin position="124"/>
        <end position="166"/>
    </location>
</feature>
<feature type="region of interest" description="Disordered" evidence="1">
    <location>
        <begin position="281"/>
        <end position="306"/>
    </location>
</feature>
<evidence type="ECO:0000313" key="3">
    <source>
        <dbReference type="Proteomes" id="UP001165082"/>
    </source>
</evidence>
<feature type="region of interest" description="Disordered" evidence="1">
    <location>
        <begin position="1210"/>
        <end position="1268"/>
    </location>
</feature>
<feature type="non-terminal residue" evidence="2">
    <location>
        <position position="2873"/>
    </location>
</feature>
<dbReference type="Proteomes" id="UP001165082">
    <property type="component" value="Unassembled WGS sequence"/>
</dbReference>
<dbReference type="OrthoDB" id="2104158at2759"/>
<feature type="region of interest" description="Disordered" evidence="1">
    <location>
        <begin position="573"/>
        <end position="594"/>
    </location>
</feature>
<proteinExistence type="predicted"/>